<gene>
    <name evidence="13" type="ORF">APICC_09282</name>
</gene>
<evidence type="ECO:0000313" key="13">
    <source>
        <dbReference type="EMBL" id="PBC32769.1"/>
    </source>
</evidence>
<dbReference type="OrthoDB" id="2013972at2759"/>
<dbReference type="GO" id="GO:0006888">
    <property type="term" value="P:endoplasmic reticulum to Golgi vesicle-mediated transport"/>
    <property type="evidence" value="ECO:0007669"/>
    <property type="project" value="TreeGrafter"/>
</dbReference>
<evidence type="ECO:0000256" key="11">
    <source>
        <dbReference type="PROSITE-ProRule" id="PRU00221"/>
    </source>
</evidence>
<feature type="repeat" description="WD" evidence="11">
    <location>
        <begin position="182"/>
        <end position="204"/>
    </location>
</feature>
<evidence type="ECO:0000256" key="5">
    <source>
        <dbReference type="ARBA" id="ARBA00022737"/>
    </source>
</evidence>
<evidence type="ECO:0000256" key="9">
    <source>
        <dbReference type="ARBA" id="ARBA00022989"/>
    </source>
</evidence>
<keyword evidence="9 12" id="KW-1133">Transmembrane helix</keyword>
<keyword evidence="3 11" id="KW-0853">WD repeat</keyword>
<evidence type="ECO:0000256" key="8">
    <source>
        <dbReference type="ARBA" id="ARBA00022927"/>
    </source>
</evidence>
<dbReference type="Gene3D" id="2.130.10.10">
    <property type="entry name" value="YVTN repeat-like/Quinoprotein amine dehydrogenase"/>
    <property type="match status" value="1"/>
</dbReference>
<evidence type="ECO:0000256" key="3">
    <source>
        <dbReference type="ARBA" id="ARBA00022574"/>
    </source>
</evidence>
<dbReference type="EMBL" id="KZ288215">
    <property type="protein sequence ID" value="PBC32769.1"/>
    <property type="molecule type" value="Genomic_DNA"/>
</dbReference>
<keyword evidence="4 12" id="KW-0812">Transmembrane</keyword>
<dbReference type="InterPro" id="IPR036322">
    <property type="entry name" value="WD40_repeat_dom_sf"/>
</dbReference>
<dbReference type="GO" id="GO:0005789">
    <property type="term" value="C:endoplasmic reticulum membrane"/>
    <property type="evidence" value="ECO:0007669"/>
    <property type="project" value="UniProtKB-SubCell"/>
</dbReference>
<keyword evidence="14" id="KW-1185">Reference proteome</keyword>
<dbReference type="SMART" id="SM00320">
    <property type="entry name" value="WD40"/>
    <property type="match status" value="4"/>
</dbReference>
<dbReference type="SUPFAM" id="SSF50978">
    <property type="entry name" value="WD40 repeat-like"/>
    <property type="match status" value="1"/>
</dbReference>
<keyword evidence="6" id="KW-0256">Endoplasmic reticulum</keyword>
<dbReference type="PROSITE" id="PS50294">
    <property type="entry name" value="WD_REPEATS_REGION"/>
    <property type="match status" value="1"/>
</dbReference>
<keyword evidence="8" id="KW-0653">Protein transport</keyword>
<dbReference type="InterPro" id="IPR015943">
    <property type="entry name" value="WD40/YVTN_repeat-like_dom_sf"/>
</dbReference>
<evidence type="ECO:0000256" key="2">
    <source>
        <dbReference type="ARBA" id="ARBA00022448"/>
    </source>
</evidence>
<dbReference type="STRING" id="94128.A0A2A3ENR3"/>
<dbReference type="PROSITE" id="PS00678">
    <property type="entry name" value="WD_REPEATS_1"/>
    <property type="match status" value="1"/>
</dbReference>
<proteinExistence type="predicted"/>
<dbReference type="AlphaFoldDB" id="A0A2A3ENR3"/>
<dbReference type="Pfam" id="PF00400">
    <property type="entry name" value="WD40"/>
    <property type="match status" value="2"/>
</dbReference>
<keyword evidence="5" id="KW-0677">Repeat</keyword>
<accession>A0A2A3ENR3</accession>
<name>A0A2A3ENR3_APICC</name>
<evidence type="ECO:0000256" key="6">
    <source>
        <dbReference type="ARBA" id="ARBA00022824"/>
    </source>
</evidence>
<keyword evidence="10 12" id="KW-0472">Membrane</keyword>
<protein>
    <submittedName>
        <fullName evidence="13">Prolactin regulatory element-binding protein</fullName>
    </submittedName>
</protein>
<evidence type="ECO:0000256" key="4">
    <source>
        <dbReference type="ARBA" id="ARBA00022692"/>
    </source>
</evidence>
<dbReference type="GO" id="GO:0015031">
    <property type="term" value="P:protein transport"/>
    <property type="evidence" value="ECO:0007669"/>
    <property type="project" value="UniProtKB-KW"/>
</dbReference>
<evidence type="ECO:0000256" key="12">
    <source>
        <dbReference type="SAM" id="Phobius"/>
    </source>
</evidence>
<feature type="transmembrane region" description="Helical" evidence="12">
    <location>
        <begin position="407"/>
        <end position="431"/>
    </location>
</feature>
<keyword evidence="2" id="KW-0813">Transport</keyword>
<evidence type="ECO:0000256" key="1">
    <source>
        <dbReference type="ARBA" id="ARBA00004389"/>
    </source>
</evidence>
<dbReference type="GO" id="GO:0003400">
    <property type="term" value="P:regulation of COPII vesicle coating"/>
    <property type="evidence" value="ECO:0007669"/>
    <property type="project" value="TreeGrafter"/>
</dbReference>
<evidence type="ECO:0000256" key="7">
    <source>
        <dbReference type="ARBA" id="ARBA00022892"/>
    </source>
</evidence>
<reference evidence="13 14" key="1">
    <citation type="submission" date="2014-07" db="EMBL/GenBank/DDBJ databases">
        <title>Genomic and transcriptomic analysis on Apis cerana provide comprehensive insights into honey bee biology.</title>
        <authorList>
            <person name="Diao Q."/>
            <person name="Sun L."/>
            <person name="Zheng H."/>
            <person name="Zheng H."/>
            <person name="Xu S."/>
            <person name="Wang S."/>
            <person name="Zeng Z."/>
            <person name="Hu F."/>
            <person name="Su S."/>
            <person name="Wu J."/>
        </authorList>
    </citation>
    <scope>NUCLEOTIDE SEQUENCE [LARGE SCALE GENOMIC DNA]</scope>
    <source>
        <tissue evidence="13">Pupae without intestine</tissue>
    </source>
</reference>
<dbReference type="PROSITE" id="PS50082">
    <property type="entry name" value="WD_REPEATS_2"/>
    <property type="match status" value="2"/>
</dbReference>
<sequence>MTSRRNNCVLLAKVNFPLYTLQMLTGRHILVGGGGGSSKTGVANGFEIFELSHNGSQFIAEEVTRHETGPSVVMNCTTYNNEKKIWIAAGQESHCQLYNVSSKVVTVKNGEVIKPASDNTKENIRQRKNMDKGEETYVPEERIEEIKDDNSNIKSKRLQLIVKPLDSVQTDFSEVEPLQRIVRISSNGKFMATGGTDGHIRLWKFPQLYKLNDLDAHLKEIDDIDFCPDSTLIASVAKDGKAFVWNVNNGSKFKDLIWSPPNGLKYMYKRCRFRKLEEEKSKIQLFMLSNAIIGKNTSFLQMWDVNSGNIVKAIPYKETLSALAVSDDGKFVAVGTMFSGSVDIYIAFSLRRALHVPGAHSMFVTGLEFLPTKLDGPTIASNTETAVVSISVDNKICIHSIPFRHTLPFWFVIILIIFSICGAFIFCSYLGI</sequence>
<dbReference type="GO" id="GO:0005085">
    <property type="term" value="F:guanyl-nucleotide exchange factor activity"/>
    <property type="evidence" value="ECO:0007669"/>
    <property type="project" value="InterPro"/>
</dbReference>
<dbReference type="InterPro" id="IPR045260">
    <property type="entry name" value="Sec12-like"/>
</dbReference>
<dbReference type="PANTHER" id="PTHR23284">
    <property type="entry name" value="PROLACTIN REGULATORY ELEMENT BINDING PROTEIN"/>
    <property type="match status" value="1"/>
</dbReference>
<feature type="repeat" description="WD" evidence="11">
    <location>
        <begin position="214"/>
        <end position="255"/>
    </location>
</feature>
<dbReference type="InterPro" id="IPR001680">
    <property type="entry name" value="WD40_rpt"/>
</dbReference>
<keyword evidence="7" id="KW-0931">ER-Golgi transport</keyword>
<comment type="subcellular location">
    <subcellularLocation>
        <location evidence="1">Endoplasmic reticulum membrane</location>
        <topology evidence="1">Single-pass membrane protein</topology>
    </subcellularLocation>
</comment>
<dbReference type="InterPro" id="IPR019775">
    <property type="entry name" value="WD40_repeat_CS"/>
</dbReference>
<dbReference type="PANTHER" id="PTHR23284:SF0">
    <property type="entry name" value="PROLACTIN REGULATORY ELEMENT-BINDING PROTEIN"/>
    <property type="match status" value="1"/>
</dbReference>
<organism evidence="13 14">
    <name type="scientific">Apis cerana cerana</name>
    <name type="common">Oriental honeybee</name>
    <dbReference type="NCBI Taxonomy" id="94128"/>
    <lineage>
        <taxon>Eukaryota</taxon>
        <taxon>Metazoa</taxon>
        <taxon>Ecdysozoa</taxon>
        <taxon>Arthropoda</taxon>
        <taxon>Hexapoda</taxon>
        <taxon>Insecta</taxon>
        <taxon>Pterygota</taxon>
        <taxon>Neoptera</taxon>
        <taxon>Endopterygota</taxon>
        <taxon>Hymenoptera</taxon>
        <taxon>Apocrita</taxon>
        <taxon>Aculeata</taxon>
        <taxon>Apoidea</taxon>
        <taxon>Anthophila</taxon>
        <taxon>Apidae</taxon>
        <taxon>Apis</taxon>
    </lineage>
</organism>
<evidence type="ECO:0000256" key="10">
    <source>
        <dbReference type="ARBA" id="ARBA00023136"/>
    </source>
</evidence>
<dbReference type="Proteomes" id="UP000242457">
    <property type="component" value="Unassembled WGS sequence"/>
</dbReference>
<evidence type="ECO:0000313" key="14">
    <source>
        <dbReference type="Proteomes" id="UP000242457"/>
    </source>
</evidence>